<sequence>MNYWEERYQKGETGWDTGSITTPLKEYIDQLTDTNLKILIPGAGNGYEFDYLIEKGFQNVFVIDIAETPLNNIKFRKPEFASHLIHSDFFALDTTFDLILEQTFFCALPSAMRPKYVTKMASLLNPKGKLAGLLFDFPLTTEGPPFGGSVTEYLNLFSDKFNIKTLEKAHNSIKPRKNKELFFIFEVK</sequence>
<evidence type="ECO:0000256" key="4">
    <source>
        <dbReference type="ARBA" id="ARBA00022691"/>
    </source>
</evidence>
<dbReference type="Pfam" id="PF05724">
    <property type="entry name" value="TPMT"/>
    <property type="match status" value="1"/>
</dbReference>
<accession>A0A1M7ZVR9</accession>
<evidence type="ECO:0000313" key="5">
    <source>
        <dbReference type="EMBL" id="SHO72968.1"/>
    </source>
</evidence>
<dbReference type="SUPFAM" id="SSF53335">
    <property type="entry name" value="S-adenosyl-L-methionine-dependent methyltransferases"/>
    <property type="match status" value="1"/>
</dbReference>
<dbReference type="STRING" id="416016.SAMN05443547_1314"/>
<organism evidence="5 6">
    <name type="scientific">Flavobacterium cucumis</name>
    <dbReference type="NCBI Taxonomy" id="416016"/>
    <lineage>
        <taxon>Bacteria</taxon>
        <taxon>Pseudomonadati</taxon>
        <taxon>Bacteroidota</taxon>
        <taxon>Flavobacteriia</taxon>
        <taxon>Flavobacteriales</taxon>
        <taxon>Flavobacteriaceae</taxon>
        <taxon>Flavobacterium</taxon>
    </lineage>
</organism>
<keyword evidence="2 5" id="KW-0489">Methyltransferase</keyword>
<dbReference type="GO" id="GO:0008757">
    <property type="term" value="F:S-adenosylmethionine-dependent methyltransferase activity"/>
    <property type="evidence" value="ECO:0007669"/>
    <property type="project" value="InterPro"/>
</dbReference>
<keyword evidence="4" id="KW-0949">S-adenosyl-L-methionine</keyword>
<evidence type="ECO:0000313" key="6">
    <source>
        <dbReference type="Proteomes" id="UP000184611"/>
    </source>
</evidence>
<dbReference type="PANTHER" id="PTHR32183:SF6">
    <property type="entry name" value="CYSTEINE SULFINATE DESULFINASE_CYSTEINE DESULFURASE AND RELATED ENZYMES"/>
    <property type="match status" value="1"/>
</dbReference>
<keyword evidence="6" id="KW-1185">Reference proteome</keyword>
<gene>
    <name evidence="5" type="ORF">SAMN05443547_1314</name>
</gene>
<dbReference type="RefSeq" id="WP_073582677.1">
    <property type="nucleotide sequence ID" value="NZ_CBCSEA010000004.1"/>
</dbReference>
<keyword evidence="1" id="KW-0597">Phosphoprotein</keyword>
<dbReference type="GO" id="GO:0032259">
    <property type="term" value="P:methylation"/>
    <property type="evidence" value="ECO:0007669"/>
    <property type="project" value="UniProtKB-KW"/>
</dbReference>
<dbReference type="CDD" id="cd02440">
    <property type="entry name" value="AdoMet_MTases"/>
    <property type="match status" value="1"/>
</dbReference>
<dbReference type="OrthoDB" id="9778208at2"/>
<proteinExistence type="predicted"/>
<dbReference type="PROSITE" id="PS51585">
    <property type="entry name" value="SAM_MT_TPMT"/>
    <property type="match status" value="1"/>
</dbReference>
<protein>
    <submittedName>
        <fullName evidence="5">Thiopurine S-methyltransferase (TPMT)</fullName>
    </submittedName>
</protein>
<name>A0A1M7ZVR9_9FLAO</name>
<reference evidence="6" key="1">
    <citation type="submission" date="2016-12" db="EMBL/GenBank/DDBJ databases">
        <authorList>
            <person name="Varghese N."/>
            <person name="Submissions S."/>
        </authorList>
    </citation>
    <scope>NUCLEOTIDE SEQUENCE [LARGE SCALE GENOMIC DNA]</scope>
    <source>
        <strain evidence="6">DSM 18830</strain>
    </source>
</reference>
<evidence type="ECO:0000256" key="3">
    <source>
        <dbReference type="ARBA" id="ARBA00022679"/>
    </source>
</evidence>
<dbReference type="InterPro" id="IPR029063">
    <property type="entry name" value="SAM-dependent_MTases_sf"/>
</dbReference>
<dbReference type="PANTHER" id="PTHR32183">
    <property type="match status" value="1"/>
</dbReference>
<keyword evidence="3 5" id="KW-0808">Transferase</keyword>
<evidence type="ECO:0000256" key="1">
    <source>
        <dbReference type="ARBA" id="ARBA00022553"/>
    </source>
</evidence>
<evidence type="ECO:0000256" key="2">
    <source>
        <dbReference type="ARBA" id="ARBA00022603"/>
    </source>
</evidence>
<dbReference type="Proteomes" id="UP000184611">
    <property type="component" value="Unassembled WGS sequence"/>
</dbReference>
<dbReference type="EMBL" id="FRYK01000002">
    <property type="protein sequence ID" value="SHO72968.1"/>
    <property type="molecule type" value="Genomic_DNA"/>
</dbReference>
<dbReference type="InterPro" id="IPR008854">
    <property type="entry name" value="TPMT"/>
</dbReference>
<dbReference type="Gene3D" id="3.40.50.150">
    <property type="entry name" value="Vaccinia Virus protein VP39"/>
    <property type="match status" value="1"/>
</dbReference>
<dbReference type="AlphaFoldDB" id="A0A1M7ZVR9"/>